<keyword evidence="3 5" id="KW-0863">Zinc-finger</keyword>
<dbReference type="InterPro" id="IPR031052">
    <property type="entry name" value="FHY3/FAR1"/>
</dbReference>
<evidence type="ECO:0000256" key="3">
    <source>
        <dbReference type="ARBA" id="ARBA00022771"/>
    </source>
</evidence>
<protein>
    <recommendedName>
        <fullName evidence="6">Protein FAR1-RELATED SEQUENCE</fullName>
    </recommendedName>
</protein>
<gene>
    <name evidence="9" type="ORF">URODEC1_LOCUS92120</name>
</gene>
<comment type="similarity">
    <text evidence="1 6">Belongs to the FHY3/FAR1 family.</text>
</comment>
<evidence type="ECO:0000313" key="9">
    <source>
        <dbReference type="EMBL" id="CAL5051401.1"/>
    </source>
</evidence>
<dbReference type="InterPro" id="IPR007527">
    <property type="entry name" value="Znf_SWIM"/>
</dbReference>
<dbReference type="PANTHER" id="PTHR31669:SF168">
    <property type="entry name" value="PROTEIN FAR1-RELATED SEQUENCE"/>
    <property type="match status" value="1"/>
</dbReference>
<proteinExistence type="inferred from homology"/>
<reference evidence="10" key="1">
    <citation type="submission" date="2024-06" db="EMBL/GenBank/DDBJ databases">
        <authorList>
            <person name="Ryan C."/>
        </authorList>
    </citation>
    <scope>NUCLEOTIDE SEQUENCE [LARGE SCALE GENOMIC DNA]</scope>
</reference>
<evidence type="ECO:0000313" key="10">
    <source>
        <dbReference type="Proteomes" id="UP001497457"/>
    </source>
</evidence>
<organism evidence="9 10">
    <name type="scientific">Urochloa decumbens</name>
    <dbReference type="NCBI Taxonomy" id="240449"/>
    <lineage>
        <taxon>Eukaryota</taxon>
        <taxon>Viridiplantae</taxon>
        <taxon>Streptophyta</taxon>
        <taxon>Embryophyta</taxon>
        <taxon>Tracheophyta</taxon>
        <taxon>Spermatophyta</taxon>
        <taxon>Magnoliopsida</taxon>
        <taxon>Liliopsida</taxon>
        <taxon>Poales</taxon>
        <taxon>Poaceae</taxon>
        <taxon>PACMAD clade</taxon>
        <taxon>Panicoideae</taxon>
        <taxon>Panicodae</taxon>
        <taxon>Paniceae</taxon>
        <taxon>Melinidinae</taxon>
        <taxon>Urochloa</taxon>
    </lineage>
</organism>
<dbReference type="InterPro" id="IPR018289">
    <property type="entry name" value="MULE_transposase_dom"/>
</dbReference>
<evidence type="ECO:0000256" key="1">
    <source>
        <dbReference type="ARBA" id="ARBA00005889"/>
    </source>
</evidence>
<feature type="domain" description="SWIM-type" evidence="8">
    <location>
        <begin position="539"/>
        <end position="574"/>
    </location>
</feature>
<dbReference type="Pfam" id="PF10551">
    <property type="entry name" value="MULE"/>
    <property type="match status" value="1"/>
</dbReference>
<feature type="compositionally biased region" description="Polar residues" evidence="7">
    <location>
        <begin position="664"/>
        <end position="676"/>
    </location>
</feature>
<evidence type="ECO:0000256" key="4">
    <source>
        <dbReference type="ARBA" id="ARBA00022833"/>
    </source>
</evidence>
<keyword evidence="2 6" id="KW-0479">Metal-binding</keyword>
<evidence type="ECO:0000256" key="5">
    <source>
        <dbReference type="PROSITE-ProRule" id="PRU00325"/>
    </source>
</evidence>
<dbReference type="GO" id="GO:0008270">
    <property type="term" value="F:zinc ion binding"/>
    <property type="evidence" value="ECO:0007669"/>
    <property type="project" value="UniProtKB-UniRule"/>
</dbReference>
<reference evidence="9 10" key="2">
    <citation type="submission" date="2024-10" db="EMBL/GenBank/DDBJ databases">
        <authorList>
            <person name="Ryan C."/>
        </authorList>
    </citation>
    <scope>NUCLEOTIDE SEQUENCE [LARGE SCALE GENOMIC DNA]</scope>
</reference>
<dbReference type="Pfam" id="PF04434">
    <property type="entry name" value="SWIM"/>
    <property type="match status" value="1"/>
</dbReference>
<evidence type="ECO:0000256" key="6">
    <source>
        <dbReference type="RuleBase" id="RU367018"/>
    </source>
</evidence>
<keyword evidence="10" id="KW-1185">Reference proteome</keyword>
<comment type="function">
    <text evidence="6">Putative transcription activator involved in regulating light control of development.</text>
</comment>
<evidence type="ECO:0000256" key="7">
    <source>
        <dbReference type="SAM" id="MobiDB-lite"/>
    </source>
</evidence>
<dbReference type="PANTHER" id="PTHR31669">
    <property type="entry name" value="PROTEIN FAR1-RELATED SEQUENCE 10-RELATED"/>
    <property type="match status" value="1"/>
</dbReference>
<dbReference type="GO" id="GO:0005634">
    <property type="term" value="C:nucleus"/>
    <property type="evidence" value="ECO:0007669"/>
    <property type="project" value="UniProtKB-SubCell"/>
</dbReference>
<dbReference type="Proteomes" id="UP001497457">
    <property type="component" value="Chromosome 36b"/>
</dbReference>
<sequence>MRRRRGKKPRSGLNYRIAPDEETAIEAALRTATSRPGEPIFYPYQGTTFNSRDEAWHFYNLYSWEMGFGIRITDSRTNTKGYMTKADLVCSCAGLDKNPESASARTNCKAMIRLLRRGDDSWYIKTVDDTHNHRLTSAFGENQQWPSHGKLDTATQELVRRLKENNISLGRICNILGVADSQGISAVRKESVRSLCAKISRENLRDDMAKTKQLLDSMKAKDPGFEVKFQINNKGMLTGMLWCTSKNRLDYSNFGDAITFDTTYRTNLYSLPFGIFVGVNNHFQSTIFGGVLLTSEKTEDFEWAFGSFLNIMGGKAPTTMLTDQCAAMAKAMKSTMPNTNHRWCRWHVLKDAKSHLGDPYSKNSKFKEEFNNLVTFETNPKLFELRLKSLQEKYNLKDNNYLNRLYKHRAKWAKPYFMGIFCAGMTSTQRSESANHMIKSLIQKAAPMHLFVSKFRDLQTSRNRQESTQDFITHQRRRRLRSKFPLEEHGNEVYSRAAYEMFSDQLHRSASYIIKSQPNDSTYVLVHSRFEDSPDAIYMTVRLQGTDTVTCTCGLYEHLGILCRHAIKVLYTLDRRQIPRANILKRWTKVYDNNHSTQQFIEHLSEANDDMKRTMLINTALQLANSTGKISNTLYADTMASIMKAVDTASSSATPCTTSKQVDENTLPTSWPSSTYKGGRPAHSSLKSWQSSIKRQRVQSSDEAQKQAADWPEEEEPTSQKKRSLYNLTRP</sequence>
<evidence type="ECO:0000256" key="2">
    <source>
        <dbReference type="ARBA" id="ARBA00022723"/>
    </source>
</evidence>
<dbReference type="Pfam" id="PF03101">
    <property type="entry name" value="FAR1"/>
    <property type="match status" value="1"/>
</dbReference>
<accession>A0ABC9E6F8</accession>
<name>A0ABC9E6F8_9POAL</name>
<dbReference type="SMART" id="SM00575">
    <property type="entry name" value="ZnF_PMZ"/>
    <property type="match status" value="1"/>
</dbReference>
<feature type="compositionally biased region" description="Polar residues" evidence="7">
    <location>
        <begin position="685"/>
        <end position="702"/>
    </location>
</feature>
<comment type="subcellular location">
    <subcellularLocation>
        <location evidence="6">Nucleus</location>
    </subcellularLocation>
</comment>
<evidence type="ECO:0000259" key="8">
    <source>
        <dbReference type="PROSITE" id="PS50966"/>
    </source>
</evidence>
<dbReference type="GO" id="GO:0006355">
    <property type="term" value="P:regulation of DNA-templated transcription"/>
    <property type="evidence" value="ECO:0007669"/>
    <property type="project" value="UniProtKB-UniRule"/>
</dbReference>
<dbReference type="InterPro" id="IPR004330">
    <property type="entry name" value="FAR1_DNA_bnd_dom"/>
</dbReference>
<dbReference type="AlphaFoldDB" id="A0ABC9E6F8"/>
<dbReference type="PROSITE" id="PS50966">
    <property type="entry name" value="ZF_SWIM"/>
    <property type="match status" value="1"/>
</dbReference>
<keyword evidence="6" id="KW-0539">Nucleus</keyword>
<feature type="region of interest" description="Disordered" evidence="7">
    <location>
        <begin position="651"/>
        <end position="731"/>
    </location>
</feature>
<dbReference type="InterPro" id="IPR006564">
    <property type="entry name" value="Znf_PMZ"/>
</dbReference>
<keyword evidence="4 6" id="KW-0862">Zinc</keyword>
<dbReference type="EMBL" id="OZ075146">
    <property type="protein sequence ID" value="CAL5051401.1"/>
    <property type="molecule type" value="Genomic_DNA"/>
</dbReference>